<evidence type="ECO:0000313" key="1">
    <source>
        <dbReference type="EMBL" id="VDM05522.1"/>
    </source>
</evidence>
<dbReference type="Proteomes" id="UP000275846">
    <property type="component" value="Unassembled WGS sequence"/>
</dbReference>
<dbReference type="EMBL" id="UYSU01046396">
    <property type="protein sequence ID" value="VDM05522.1"/>
    <property type="molecule type" value="Genomic_DNA"/>
</dbReference>
<evidence type="ECO:0000313" key="2">
    <source>
        <dbReference type="Proteomes" id="UP000275846"/>
    </source>
</evidence>
<dbReference type="WBParaSite" id="SSLN_0001986001-mRNA-1">
    <property type="protein sequence ID" value="SSLN_0001986001-mRNA-1"/>
    <property type="gene ID" value="SSLN_0001986001"/>
</dbReference>
<evidence type="ECO:0000313" key="3">
    <source>
        <dbReference type="WBParaSite" id="SSLN_0001986001-mRNA-1"/>
    </source>
</evidence>
<name>A0A183TRN8_SCHSO</name>
<dbReference type="AlphaFoldDB" id="A0A183TRN8"/>
<sequence length="319" mass="35677">MYLGESRRPSDGRKKDVILVAAGVNPYSPLLQPQIPYTQNPPTTMTDNRPDPLLAPDAYQPGQNLQDWLIELSLFLADVPPTNHTRYMLKFLSPPTRKLALTAGININTPFPMATALLSTLFDNHLSSGTANQCFANLSQKRNQSVDYFARKFGRLTSLAFPTLPQVNRDELILHHFVTGLLDRTTTKIFVLHPPPNLAAAIRQCRRYDDFQKHADIQTIPGQTRNTRPDVPARQARQLPVRFPNYRPGCQYCAAFGSLTYHPDRRVNCQSGSRTTARVVSIVLPSDLEPVAADTTPTVSLAMLSLLAPRLPPYFQHLP</sequence>
<keyword evidence="2" id="KW-1185">Reference proteome</keyword>
<organism evidence="3">
    <name type="scientific">Schistocephalus solidus</name>
    <name type="common">Tapeworm</name>
    <dbReference type="NCBI Taxonomy" id="70667"/>
    <lineage>
        <taxon>Eukaryota</taxon>
        <taxon>Metazoa</taxon>
        <taxon>Spiralia</taxon>
        <taxon>Lophotrochozoa</taxon>
        <taxon>Platyhelminthes</taxon>
        <taxon>Cestoda</taxon>
        <taxon>Eucestoda</taxon>
        <taxon>Diphyllobothriidea</taxon>
        <taxon>Diphyllobothriidae</taxon>
        <taxon>Schistocephalus</taxon>
    </lineage>
</organism>
<accession>A0A183TRN8</accession>
<gene>
    <name evidence="1" type="ORF">SSLN_LOCUS19136</name>
</gene>
<protein>
    <submittedName>
        <fullName evidence="3">Retrotransposon gag domain-containing protein</fullName>
    </submittedName>
</protein>
<reference evidence="3" key="1">
    <citation type="submission" date="2016-06" db="UniProtKB">
        <authorList>
            <consortium name="WormBaseParasite"/>
        </authorList>
    </citation>
    <scope>IDENTIFICATION</scope>
</reference>
<reference evidence="1 2" key="2">
    <citation type="submission" date="2018-11" db="EMBL/GenBank/DDBJ databases">
        <authorList>
            <consortium name="Pathogen Informatics"/>
        </authorList>
    </citation>
    <scope>NUCLEOTIDE SEQUENCE [LARGE SCALE GENOMIC DNA]</scope>
    <source>
        <strain evidence="1 2">NST_G2</strain>
    </source>
</reference>
<proteinExistence type="predicted"/>